<dbReference type="InterPro" id="IPR004360">
    <property type="entry name" value="Glyas_Fos-R_dOase_dom"/>
</dbReference>
<evidence type="ECO:0000259" key="2">
    <source>
        <dbReference type="PROSITE" id="PS51819"/>
    </source>
</evidence>
<dbReference type="GO" id="GO:0004462">
    <property type="term" value="F:lactoylglutathione lyase activity"/>
    <property type="evidence" value="ECO:0007669"/>
    <property type="project" value="UniProtKB-EC"/>
</dbReference>
<dbReference type="InterPro" id="IPR029068">
    <property type="entry name" value="Glyas_Bleomycin-R_OHBP_Dase"/>
</dbReference>
<dbReference type="PROSITE" id="PS00934">
    <property type="entry name" value="GLYOXALASE_I_1"/>
    <property type="match status" value="1"/>
</dbReference>
<evidence type="ECO:0000256" key="1">
    <source>
        <dbReference type="ARBA" id="ARBA00022723"/>
    </source>
</evidence>
<evidence type="ECO:0000313" key="4">
    <source>
        <dbReference type="Proteomes" id="UP001519288"/>
    </source>
</evidence>
<organism evidence="3 4">
    <name type="scientific">Paenibacillus shirakamiensis</name>
    <dbReference type="NCBI Taxonomy" id="1265935"/>
    <lineage>
        <taxon>Bacteria</taxon>
        <taxon>Bacillati</taxon>
        <taxon>Bacillota</taxon>
        <taxon>Bacilli</taxon>
        <taxon>Bacillales</taxon>
        <taxon>Paenibacillaceae</taxon>
        <taxon>Paenibacillus</taxon>
    </lineage>
</organism>
<name>A0ABS4JIT9_9BACL</name>
<dbReference type="CDD" id="cd06587">
    <property type="entry name" value="VOC"/>
    <property type="match status" value="1"/>
</dbReference>
<dbReference type="PROSITE" id="PS51819">
    <property type="entry name" value="VOC"/>
    <property type="match status" value="1"/>
</dbReference>
<dbReference type="PANTHER" id="PTHR43048:SF3">
    <property type="entry name" value="METHYLMALONYL-COA EPIMERASE, MITOCHONDRIAL"/>
    <property type="match status" value="1"/>
</dbReference>
<feature type="domain" description="VOC" evidence="2">
    <location>
        <begin position="5"/>
        <end position="128"/>
    </location>
</feature>
<dbReference type="PANTHER" id="PTHR43048">
    <property type="entry name" value="METHYLMALONYL-COA EPIMERASE"/>
    <property type="match status" value="1"/>
</dbReference>
<keyword evidence="4" id="KW-1185">Reference proteome</keyword>
<reference evidence="3 4" key="1">
    <citation type="submission" date="2021-03" db="EMBL/GenBank/DDBJ databases">
        <title>Genomic Encyclopedia of Type Strains, Phase IV (KMG-IV): sequencing the most valuable type-strain genomes for metagenomic binning, comparative biology and taxonomic classification.</title>
        <authorList>
            <person name="Goeker M."/>
        </authorList>
    </citation>
    <scope>NUCLEOTIDE SEQUENCE [LARGE SCALE GENOMIC DNA]</scope>
    <source>
        <strain evidence="3 4">DSM 26806</strain>
    </source>
</reference>
<sequence length="128" mass="14809">MGKRSIDHIGIVVRNLDVSIKFYTEVLGLELKQKLLHTNGIFQLAFLGYGNQEETEIELIQGYSDQLGNEATVHHFAIAVANLDEEFARLQAWEKVTLIDSEITTLPNGYRYFFIYGPEQEWIELFQR</sequence>
<dbReference type="RefSeq" id="WP_209863221.1">
    <property type="nucleotide sequence ID" value="NZ_JAGGLD010000004.1"/>
</dbReference>
<dbReference type="EMBL" id="JAGGLD010000004">
    <property type="protein sequence ID" value="MBP2001602.1"/>
    <property type="molecule type" value="Genomic_DNA"/>
</dbReference>
<proteinExistence type="predicted"/>
<comment type="caution">
    <text evidence="3">The sequence shown here is derived from an EMBL/GenBank/DDBJ whole genome shotgun (WGS) entry which is preliminary data.</text>
</comment>
<gene>
    <name evidence="3" type="ORF">J2Z69_002647</name>
</gene>
<dbReference type="InterPro" id="IPR018146">
    <property type="entry name" value="Glyoxalase_1_CS"/>
</dbReference>
<dbReference type="InterPro" id="IPR051785">
    <property type="entry name" value="MMCE/EMCE_epimerase"/>
</dbReference>
<dbReference type="EC" id="4.4.1.5" evidence="3"/>
<dbReference type="Pfam" id="PF00903">
    <property type="entry name" value="Glyoxalase"/>
    <property type="match status" value="1"/>
</dbReference>
<evidence type="ECO:0000313" key="3">
    <source>
        <dbReference type="EMBL" id="MBP2001602.1"/>
    </source>
</evidence>
<protein>
    <submittedName>
        <fullName evidence="3">Lactoylglutathione lyase</fullName>
        <ecNumber evidence="3">4.4.1.5</ecNumber>
    </submittedName>
</protein>
<dbReference type="Gene3D" id="3.10.180.10">
    <property type="entry name" value="2,3-Dihydroxybiphenyl 1,2-Dioxygenase, domain 1"/>
    <property type="match status" value="1"/>
</dbReference>
<keyword evidence="3" id="KW-0456">Lyase</keyword>
<dbReference type="Proteomes" id="UP001519288">
    <property type="component" value="Unassembled WGS sequence"/>
</dbReference>
<dbReference type="InterPro" id="IPR037523">
    <property type="entry name" value="VOC_core"/>
</dbReference>
<dbReference type="SUPFAM" id="SSF54593">
    <property type="entry name" value="Glyoxalase/Bleomycin resistance protein/Dihydroxybiphenyl dioxygenase"/>
    <property type="match status" value="1"/>
</dbReference>
<keyword evidence="1" id="KW-0479">Metal-binding</keyword>
<accession>A0ABS4JIT9</accession>